<name>A0ABU9BYX0_9BURK</name>
<dbReference type="RefSeq" id="WP_341428432.1">
    <property type="nucleotide sequence ID" value="NZ_JBBUTG010000024.1"/>
</dbReference>
<evidence type="ECO:0000256" key="3">
    <source>
        <dbReference type="SAM" id="SignalP"/>
    </source>
</evidence>
<dbReference type="Pfam" id="PF09935">
    <property type="entry name" value="DUF2167"/>
    <property type="match status" value="1"/>
</dbReference>
<protein>
    <submittedName>
        <fullName evidence="4">DUF2167 domain-containing protein</fullName>
    </submittedName>
</protein>
<feature type="chain" id="PRO_5045923397" evidence="3">
    <location>
        <begin position="28"/>
        <end position="303"/>
    </location>
</feature>
<evidence type="ECO:0000313" key="4">
    <source>
        <dbReference type="EMBL" id="MEK8034007.1"/>
    </source>
</evidence>
<feature type="transmembrane region" description="Helical" evidence="2">
    <location>
        <begin position="264"/>
        <end position="288"/>
    </location>
</feature>
<accession>A0ABU9BYX0</accession>
<keyword evidence="2" id="KW-0472">Membrane</keyword>
<evidence type="ECO:0000256" key="1">
    <source>
        <dbReference type="SAM" id="MobiDB-lite"/>
    </source>
</evidence>
<dbReference type="Proteomes" id="UP001371218">
    <property type="component" value="Unassembled WGS sequence"/>
</dbReference>
<comment type="caution">
    <text evidence="4">The sequence shown here is derived from an EMBL/GenBank/DDBJ whole genome shotgun (WGS) entry which is preliminary data.</text>
</comment>
<sequence>MFHSFVRPWAIRTACLLALIAPVAASADDAPPPQPDPQQVWTEAAKASQAGPADIPLLDKALLKLPEGRVFIPQPHATRLLQAMGNPGSDPRLQGLVFPQGDTQGWFMTVRYEESGHIKDDDAKEWDADDMLDSFKEGTEASNEERVKLGAPALEIIGWAEKPAYDAATHRLVWAMSTREKGAANDDDQGVNYNTYLLGREGYFSMNLVTGLKDLPAHKPEGHAMLAALSFKEGQRYQDFDEKTDHVAEYGLAALVLGVGAKKLGLLAGIGLFFAKFAKLILLALAGLGATAMKLFRRNNGAT</sequence>
<keyword evidence="3" id="KW-0732">Signal</keyword>
<evidence type="ECO:0000256" key="2">
    <source>
        <dbReference type="SAM" id="Phobius"/>
    </source>
</evidence>
<evidence type="ECO:0000313" key="5">
    <source>
        <dbReference type="Proteomes" id="UP001371218"/>
    </source>
</evidence>
<organism evidence="4 5">
    <name type="scientific">Ideonella lacteola</name>
    <dbReference type="NCBI Taxonomy" id="2984193"/>
    <lineage>
        <taxon>Bacteria</taxon>
        <taxon>Pseudomonadati</taxon>
        <taxon>Pseudomonadota</taxon>
        <taxon>Betaproteobacteria</taxon>
        <taxon>Burkholderiales</taxon>
        <taxon>Sphaerotilaceae</taxon>
        <taxon>Ideonella</taxon>
    </lineage>
</organism>
<keyword evidence="2" id="KW-1133">Transmembrane helix</keyword>
<keyword evidence="2" id="KW-0812">Transmembrane</keyword>
<feature type="region of interest" description="Disordered" evidence="1">
    <location>
        <begin position="28"/>
        <end position="48"/>
    </location>
</feature>
<feature type="signal peptide" evidence="3">
    <location>
        <begin position="1"/>
        <end position="27"/>
    </location>
</feature>
<gene>
    <name evidence="4" type="ORF">AACH06_24550</name>
</gene>
<dbReference type="InterPro" id="IPR018682">
    <property type="entry name" value="DUF2167_membr"/>
</dbReference>
<dbReference type="EMBL" id="JBBUTG010000024">
    <property type="protein sequence ID" value="MEK8034007.1"/>
    <property type="molecule type" value="Genomic_DNA"/>
</dbReference>
<reference evidence="4 5" key="1">
    <citation type="submission" date="2024-04" db="EMBL/GenBank/DDBJ databases">
        <title>Novel species of the genus Ideonella isolated from streams.</title>
        <authorList>
            <person name="Lu H."/>
        </authorList>
    </citation>
    <scope>NUCLEOTIDE SEQUENCE [LARGE SCALE GENOMIC DNA]</scope>
    <source>
        <strain evidence="4 5">DXS29W</strain>
    </source>
</reference>
<keyword evidence="5" id="KW-1185">Reference proteome</keyword>
<proteinExistence type="predicted"/>